<evidence type="ECO:0000313" key="2">
    <source>
        <dbReference type="Proteomes" id="UP000306509"/>
    </source>
</evidence>
<reference evidence="1 2" key="1">
    <citation type="journal article" date="2019" name="Anaerobe">
        <title>Detection of Robinsoniella peoriensis in multiple bone samples of a trauma patient.</title>
        <authorList>
            <person name="Schrottner P."/>
            <person name="Hartwich K."/>
            <person name="Bunk B."/>
            <person name="Schober I."/>
            <person name="Helbig S."/>
            <person name="Rudolph W.W."/>
            <person name="Gunzer F."/>
        </authorList>
    </citation>
    <scope>NUCLEOTIDE SEQUENCE [LARGE SCALE GENOMIC DNA]</scope>
    <source>
        <strain evidence="1 2">DSM 106044</strain>
    </source>
</reference>
<dbReference type="AlphaFoldDB" id="A0A4U8Q9G7"/>
<dbReference type="Proteomes" id="UP000306509">
    <property type="component" value="Unassembled WGS sequence"/>
</dbReference>
<sequence length="323" mass="36936">MKENNSRDYSNTGFKASAFAAYFGEPQNAMELFNAIESEKCTDPSQIDYLTQEDELFMTGKNDLAFAVSGKMLVISEHLTGQTRNIPVQDVIYYGRIVESLLDSKEIYQKKRMQIPWPEFYVFYNGEGDSMAEETLRLSDVFEAHGGEPALELTVKVININLDANHPLLEKCRALKEYSIFIESIRMNLKMGYGKKVSVRRGIEDCRRRGIVSDFLDKYGSRADQMLYAQCNMEEVLRIQGIEERELGKKEGIAEGREAGKELLCITLIRKQINKGWKTADIAELLEMEIPLVSGIGRIIMENPDFNDEQVLKEIKIRKITNK</sequence>
<evidence type="ECO:0000313" key="1">
    <source>
        <dbReference type="EMBL" id="TLD01219.1"/>
    </source>
</evidence>
<evidence type="ECO:0008006" key="3">
    <source>
        <dbReference type="Google" id="ProtNLM"/>
    </source>
</evidence>
<comment type="caution">
    <text evidence="1">The sequence shown here is derived from an EMBL/GenBank/DDBJ whole genome shotgun (WGS) entry which is preliminary data.</text>
</comment>
<name>A0A4U8Q9G7_9FIRM</name>
<accession>A0A4U8Q9G7</accession>
<dbReference type="RefSeq" id="WP_138002387.1">
    <property type="nucleotide sequence ID" value="NZ_QGQD01000043.1"/>
</dbReference>
<keyword evidence="2" id="KW-1185">Reference proteome</keyword>
<dbReference type="EMBL" id="QGQD01000043">
    <property type="protein sequence ID" value="TLD01219.1"/>
    <property type="molecule type" value="Genomic_DNA"/>
</dbReference>
<gene>
    <name evidence="1" type="ORF">DSM106044_02011</name>
</gene>
<organism evidence="1 2">
    <name type="scientific">Robinsoniella peoriensis</name>
    <dbReference type="NCBI Taxonomy" id="180332"/>
    <lineage>
        <taxon>Bacteria</taxon>
        <taxon>Bacillati</taxon>
        <taxon>Bacillota</taxon>
        <taxon>Clostridia</taxon>
        <taxon>Lachnospirales</taxon>
        <taxon>Lachnospiraceae</taxon>
        <taxon>Robinsoniella</taxon>
    </lineage>
</organism>
<protein>
    <recommendedName>
        <fullName evidence="3">Transposase, YhgA-like</fullName>
    </recommendedName>
</protein>
<proteinExistence type="predicted"/>
<dbReference type="STRING" id="180332.GCA_000797495_04947"/>